<protein>
    <submittedName>
        <fullName evidence="1">Uncharacterized protein</fullName>
    </submittedName>
</protein>
<evidence type="ECO:0000313" key="1">
    <source>
        <dbReference type="EMBL" id="KAH7302927.1"/>
    </source>
</evidence>
<gene>
    <name evidence="1" type="ORF">B0I35DRAFT_447623</name>
</gene>
<organism evidence="1 2">
    <name type="scientific">Stachybotrys elegans</name>
    <dbReference type="NCBI Taxonomy" id="80388"/>
    <lineage>
        <taxon>Eukaryota</taxon>
        <taxon>Fungi</taxon>
        <taxon>Dikarya</taxon>
        <taxon>Ascomycota</taxon>
        <taxon>Pezizomycotina</taxon>
        <taxon>Sordariomycetes</taxon>
        <taxon>Hypocreomycetidae</taxon>
        <taxon>Hypocreales</taxon>
        <taxon>Stachybotryaceae</taxon>
        <taxon>Stachybotrys</taxon>
    </lineage>
</organism>
<dbReference type="Proteomes" id="UP000813444">
    <property type="component" value="Unassembled WGS sequence"/>
</dbReference>
<accession>A0A8K0SAS8</accession>
<dbReference type="OrthoDB" id="5132307at2759"/>
<dbReference type="AlphaFoldDB" id="A0A8K0SAS8"/>
<reference evidence="1" key="1">
    <citation type="journal article" date="2021" name="Nat. Commun.">
        <title>Genetic determinants of endophytism in the Arabidopsis root mycobiome.</title>
        <authorList>
            <person name="Mesny F."/>
            <person name="Miyauchi S."/>
            <person name="Thiergart T."/>
            <person name="Pickel B."/>
            <person name="Atanasova L."/>
            <person name="Karlsson M."/>
            <person name="Huettel B."/>
            <person name="Barry K.W."/>
            <person name="Haridas S."/>
            <person name="Chen C."/>
            <person name="Bauer D."/>
            <person name="Andreopoulos W."/>
            <person name="Pangilinan J."/>
            <person name="LaButti K."/>
            <person name="Riley R."/>
            <person name="Lipzen A."/>
            <person name="Clum A."/>
            <person name="Drula E."/>
            <person name="Henrissat B."/>
            <person name="Kohler A."/>
            <person name="Grigoriev I.V."/>
            <person name="Martin F.M."/>
            <person name="Hacquard S."/>
        </authorList>
    </citation>
    <scope>NUCLEOTIDE SEQUENCE</scope>
    <source>
        <strain evidence="1">MPI-CAGE-CH-0235</strain>
    </source>
</reference>
<name>A0A8K0SAS8_9HYPO</name>
<comment type="caution">
    <text evidence="1">The sequence shown here is derived from an EMBL/GenBank/DDBJ whole genome shotgun (WGS) entry which is preliminary data.</text>
</comment>
<keyword evidence="2" id="KW-1185">Reference proteome</keyword>
<sequence>MAYRLVRRDAVDFINANHLDITRCWASLLSRTTIPIQCSISDDAILSAFKAVDLAVAENGMGSRLAHIRLLSMFESLATIIKRERRGDMLGRRVMSIIYDRYTNAQDKPNRSYITERNRIAKRWRMLAGPSALLLFLYSDTADLVVYVDALPNSYVSLTSPAMTFDGLTTG</sequence>
<evidence type="ECO:0000313" key="2">
    <source>
        <dbReference type="Proteomes" id="UP000813444"/>
    </source>
</evidence>
<proteinExistence type="predicted"/>
<dbReference type="EMBL" id="JAGPNK010000046">
    <property type="protein sequence ID" value="KAH7302927.1"/>
    <property type="molecule type" value="Genomic_DNA"/>
</dbReference>